<feature type="domain" description="ABC transporter" evidence="4">
    <location>
        <begin position="4"/>
        <end position="226"/>
    </location>
</feature>
<dbReference type="SUPFAM" id="SSF52540">
    <property type="entry name" value="P-loop containing nucleoside triphosphate hydrolases"/>
    <property type="match status" value="1"/>
</dbReference>
<dbReference type="Proteomes" id="UP000323521">
    <property type="component" value="Chromosome"/>
</dbReference>
<dbReference type="RefSeq" id="WP_148135940.1">
    <property type="nucleotide sequence ID" value="NZ_CP017634.1"/>
</dbReference>
<dbReference type="PANTHER" id="PTHR42939:SF1">
    <property type="entry name" value="ABC TRANSPORTER ATP-BINDING PROTEIN ALBC-RELATED"/>
    <property type="match status" value="1"/>
</dbReference>
<organism evidence="5 6">
    <name type="scientific">Formimonas warabiya</name>
    <dbReference type="NCBI Taxonomy" id="1761012"/>
    <lineage>
        <taxon>Bacteria</taxon>
        <taxon>Bacillati</taxon>
        <taxon>Bacillota</taxon>
        <taxon>Clostridia</taxon>
        <taxon>Eubacteriales</taxon>
        <taxon>Peptococcaceae</taxon>
        <taxon>Candidatus Formimonas</taxon>
    </lineage>
</organism>
<dbReference type="InterPro" id="IPR027417">
    <property type="entry name" value="P-loop_NTPase"/>
</dbReference>
<dbReference type="EMBL" id="CP017634">
    <property type="protein sequence ID" value="ATW26615.1"/>
    <property type="molecule type" value="Genomic_DNA"/>
</dbReference>
<evidence type="ECO:0000256" key="2">
    <source>
        <dbReference type="ARBA" id="ARBA00022741"/>
    </source>
</evidence>
<evidence type="ECO:0000256" key="3">
    <source>
        <dbReference type="ARBA" id="ARBA00022840"/>
    </source>
</evidence>
<dbReference type="PANTHER" id="PTHR42939">
    <property type="entry name" value="ABC TRANSPORTER ATP-BINDING PROTEIN ALBC-RELATED"/>
    <property type="match status" value="1"/>
</dbReference>
<dbReference type="GO" id="GO:0016887">
    <property type="term" value="F:ATP hydrolysis activity"/>
    <property type="evidence" value="ECO:0007669"/>
    <property type="project" value="InterPro"/>
</dbReference>
<protein>
    <submittedName>
        <fullName evidence="5">Multidrug ABC transporter ATP-binding protein</fullName>
    </submittedName>
</protein>
<dbReference type="Gene3D" id="3.40.50.300">
    <property type="entry name" value="P-loop containing nucleotide triphosphate hydrolases"/>
    <property type="match status" value="1"/>
</dbReference>
<gene>
    <name evidence="5" type="ORF">DCMF_19330</name>
</gene>
<keyword evidence="1" id="KW-0813">Transport</keyword>
<reference evidence="5 6" key="1">
    <citation type="submission" date="2016-10" db="EMBL/GenBank/DDBJ databases">
        <title>Complete Genome Sequence of Peptococcaceae strain DCMF.</title>
        <authorList>
            <person name="Edwards R.J."/>
            <person name="Holland S.I."/>
            <person name="Deshpande N.P."/>
            <person name="Wong Y.K."/>
            <person name="Ertan H."/>
            <person name="Manefield M."/>
            <person name="Russell T.L."/>
            <person name="Lee M.J."/>
        </authorList>
    </citation>
    <scope>NUCLEOTIDE SEQUENCE [LARGE SCALE GENOMIC DNA]</scope>
    <source>
        <strain evidence="5 6">DCMF</strain>
    </source>
</reference>
<dbReference type="OrthoDB" id="9804819at2"/>
<dbReference type="GO" id="GO:0005524">
    <property type="term" value="F:ATP binding"/>
    <property type="evidence" value="ECO:0007669"/>
    <property type="project" value="UniProtKB-KW"/>
</dbReference>
<dbReference type="PROSITE" id="PS50893">
    <property type="entry name" value="ABC_TRANSPORTER_2"/>
    <property type="match status" value="1"/>
</dbReference>
<sequence>MELLKAEQITKKYFTKPVLQGLDLILEEGKIYGLLGPNASGKTTLMKIMAGVVQPSAGQITIQGNRVGAETKQVVSFMPTVNHLPKWMKVKQCLSFFRDIFPDFDPEKARELIGEMDLKEEQKVGSLSTGMIGRLKLVLALARKAKLYVLDEPLNGLDPVSRDKVLKVMLSACQEDNTILISSHIINELENTLDEIIFLDQGRVVLSGNAEEFRKSKGISIDALYREVFGNV</sequence>
<accession>A0A3G1KWN4</accession>
<keyword evidence="6" id="KW-1185">Reference proteome</keyword>
<evidence type="ECO:0000313" key="5">
    <source>
        <dbReference type="EMBL" id="ATW26615.1"/>
    </source>
</evidence>
<dbReference type="KEGG" id="fwa:DCMF_19330"/>
<evidence type="ECO:0000313" key="6">
    <source>
        <dbReference type="Proteomes" id="UP000323521"/>
    </source>
</evidence>
<keyword evidence="3 5" id="KW-0067">ATP-binding</keyword>
<dbReference type="InterPro" id="IPR051782">
    <property type="entry name" value="ABC_Transporter_VariousFunc"/>
</dbReference>
<evidence type="ECO:0000256" key="1">
    <source>
        <dbReference type="ARBA" id="ARBA00022448"/>
    </source>
</evidence>
<dbReference type="CDD" id="cd03230">
    <property type="entry name" value="ABC_DR_subfamily_A"/>
    <property type="match status" value="1"/>
</dbReference>
<dbReference type="InterPro" id="IPR003593">
    <property type="entry name" value="AAA+_ATPase"/>
</dbReference>
<dbReference type="Pfam" id="PF00005">
    <property type="entry name" value="ABC_tran"/>
    <property type="match status" value="1"/>
</dbReference>
<dbReference type="SMART" id="SM00382">
    <property type="entry name" value="AAA"/>
    <property type="match status" value="1"/>
</dbReference>
<evidence type="ECO:0000259" key="4">
    <source>
        <dbReference type="PROSITE" id="PS50893"/>
    </source>
</evidence>
<dbReference type="InterPro" id="IPR003439">
    <property type="entry name" value="ABC_transporter-like_ATP-bd"/>
</dbReference>
<name>A0A3G1KWN4_FORW1</name>
<proteinExistence type="predicted"/>
<dbReference type="AlphaFoldDB" id="A0A3G1KWN4"/>
<keyword evidence="2" id="KW-0547">Nucleotide-binding</keyword>